<feature type="domain" description="DUF7931" evidence="1">
    <location>
        <begin position="25"/>
        <end position="171"/>
    </location>
</feature>
<protein>
    <recommendedName>
        <fullName evidence="1">DUF7931 domain-containing protein</fullName>
    </recommendedName>
</protein>
<dbReference type="Proteomes" id="UP000198672">
    <property type="component" value="Unassembled WGS sequence"/>
</dbReference>
<dbReference type="OrthoDB" id="6080223at2"/>
<dbReference type="Pfam" id="PF25559">
    <property type="entry name" value="DUF7931"/>
    <property type="match status" value="1"/>
</dbReference>
<gene>
    <name evidence="2" type="ORF">SAMN05421644_1079</name>
</gene>
<dbReference type="EMBL" id="FNOW01000007">
    <property type="protein sequence ID" value="SDX57564.1"/>
    <property type="molecule type" value="Genomic_DNA"/>
</dbReference>
<dbReference type="STRING" id="61595.SAMN05421644_1079"/>
<reference evidence="3" key="1">
    <citation type="submission" date="2016-10" db="EMBL/GenBank/DDBJ databases">
        <authorList>
            <person name="Varghese N."/>
            <person name="Submissions S."/>
        </authorList>
    </citation>
    <scope>NUCLEOTIDE SEQUENCE [LARGE SCALE GENOMIC DNA]</scope>
    <source>
        <strain evidence="3">DSM 173</strain>
    </source>
</reference>
<accession>A0A1H3CVI6</accession>
<organism evidence="2 3">
    <name type="scientific">Allochromatium warmingii</name>
    <name type="common">Chromatium warmingii</name>
    <dbReference type="NCBI Taxonomy" id="61595"/>
    <lineage>
        <taxon>Bacteria</taxon>
        <taxon>Pseudomonadati</taxon>
        <taxon>Pseudomonadota</taxon>
        <taxon>Gammaproteobacteria</taxon>
        <taxon>Chromatiales</taxon>
        <taxon>Chromatiaceae</taxon>
        <taxon>Allochromatium</taxon>
    </lineage>
</organism>
<keyword evidence="3" id="KW-1185">Reference proteome</keyword>
<sequence length="173" mass="19984">MSNDVEYLTRTLGDTSGRIQLIGRQAIAAVSTHLVAQARREVLIQDPVLDATIYAQEPFVQAIKRLALERPSYCVRVLISDPRTALQRGHRLIELARRLTSRIAIQRVADDEPDQLEAMLIVDATGYMRRRLVERLEAVADYDDSVLARRWRLEFEQRWERSVADVELRQFVI</sequence>
<evidence type="ECO:0000313" key="2">
    <source>
        <dbReference type="EMBL" id="SDX57564.1"/>
    </source>
</evidence>
<dbReference type="AlphaFoldDB" id="A0A1H3CVI6"/>
<dbReference type="InterPro" id="IPR057691">
    <property type="entry name" value="DUF7931"/>
</dbReference>
<evidence type="ECO:0000259" key="1">
    <source>
        <dbReference type="Pfam" id="PF25559"/>
    </source>
</evidence>
<proteinExistence type="predicted"/>
<name>A0A1H3CVI6_ALLWA</name>
<dbReference type="RefSeq" id="WP_091332373.1">
    <property type="nucleotide sequence ID" value="NZ_FNOW01000007.1"/>
</dbReference>
<evidence type="ECO:0000313" key="3">
    <source>
        <dbReference type="Proteomes" id="UP000198672"/>
    </source>
</evidence>